<feature type="domain" description="tRNA(Ile)-lysidine/2-thiocytidine synthase N-terminal" evidence="7">
    <location>
        <begin position="23"/>
        <end position="196"/>
    </location>
</feature>
<comment type="similarity">
    <text evidence="6">Belongs to the tRNA(Ile)-lysidine synthase family.</text>
</comment>
<dbReference type="CDD" id="cd01992">
    <property type="entry name" value="TilS_N"/>
    <property type="match status" value="1"/>
</dbReference>
<evidence type="ECO:0000259" key="7">
    <source>
        <dbReference type="Pfam" id="PF01171"/>
    </source>
</evidence>
<keyword evidence="4 6" id="KW-0067">ATP-binding</keyword>
<comment type="catalytic activity">
    <reaction evidence="5 6">
        <text>cytidine(34) in tRNA(Ile2) + L-lysine + ATP = lysidine(34) in tRNA(Ile2) + AMP + diphosphate + H(+)</text>
        <dbReference type="Rhea" id="RHEA:43744"/>
        <dbReference type="Rhea" id="RHEA-COMP:10625"/>
        <dbReference type="Rhea" id="RHEA-COMP:10670"/>
        <dbReference type="ChEBI" id="CHEBI:15378"/>
        <dbReference type="ChEBI" id="CHEBI:30616"/>
        <dbReference type="ChEBI" id="CHEBI:32551"/>
        <dbReference type="ChEBI" id="CHEBI:33019"/>
        <dbReference type="ChEBI" id="CHEBI:82748"/>
        <dbReference type="ChEBI" id="CHEBI:83665"/>
        <dbReference type="ChEBI" id="CHEBI:456215"/>
        <dbReference type="EC" id="6.3.4.19"/>
    </reaction>
</comment>
<dbReference type="InterPro" id="IPR014729">
    <property type="entry name" value="Rossmann-like_a/b/a_fold"/>
</dbReference>
<evidence type="ECO:0000256" key="4">
    <source>
        <dbReference type="ARBA" id="ARBA00022840"/>
    </source>
</evidence>
<keyword evidence="3 6" id="KW-0547">Nucleotide-binding</keyword>
<keyword evidence="9" id="KW-1185">Reference proteome</keyword>
<dbReference type="InterPro" id="IPR011063">
    <property type="entry name" value="TilS/TtcA_N"/>
</dbReference>
<reference evidence="9" key="1">
    <citation type="journal article" date="2019" name="Int. J. Syst. Evol. Microbiol.">
        <title>The Global Catalogue of Microorganisms (GCM) 10K type strain sequencing project: providing services to taxonomists for standard genome sequencing and annotation.</title>
        <authorList>
            <consortium name="The Broad Institute Genomics Platform"/>
            <consortium name="The Broad Institute Genome Sequencing Center for Infectious Disease"/>
            <person name="Wu L."/>
            <person name="Ma J."/>
        </authorList>
    </citation>
    <scope>NUCLEOTIDE SEQUENCE [LARGE SCALE GENOMIC DNA]</scope>
    <source>
        <strain evidence="9">KCTC 62102</strain>
    </source>
</reference>
<evidence type="ECO:0000256" key="3">
    <source>
        <dbReference type="ARBA" id="ARBA00022741"/>
    </source>
</evidence>
<dbReference type="InterPro" id="IPR012094">
    <property type="entry name" value="tRNA_Ile_lys_synt"/>
</dbReference>
<evidence type="ECO:0000313" key="9">
    <source>
        <dbReference type="Proteomes" id="UP001595445"/>
    </source>
</evidence>
<gene>
    <name evidence="6 8" type="primary">tilS</name>
    <name evidence="8" type="ORF">ACFOD6_08520</name>
</gene>
<keyword evidence="6" id="KW-0963">Cytoplasm</keyword>
<dbReference type="Gene3D" id="3.40.50.620">
    <property type="entry name" value="HUPs"/>
    <property type="match status" value="1"/>
</dbReference>
<dbReference type="EC" id="6.3.4.19" evidence="6"/>
<organism evidence="8 9">
    <name type="scientific">Tabrizicola soli</name>
    <dbReference type="NCBI Taxonomy" id="2185115"/>
    <lineage>
        <taxon>Bacteria</taxon>
        <taxon>Pseudomonadati</taxon>
        <taxon>Pseudomonadota</taxon>
        <taxon>Alphaproteobacteria</taxon>
        <taxon>Rhodobacterales</taxon>
        <taxon>Paracoccaceae</taxon>
        <taxon>Tabrizicola</taxon>
    </lineage>
</organism>
<sequence length="393" mass="41418">MPVTGDRLVGLLRDGLPAGEVIGVALSGGGDSTALLHLCLAAGLRVEAVTVDHRLRAESAAEAAGVAAACAALGLRHEVRVWEHGALAGNVMDAARRARMALVADWARGRGIGCVALGHTRDDQAETLLMGLARSAGLTGLSGMRPGFALDGVRFLRPLLAAGRAELRDWLRGRGIPWVDDPSNEDARYQRVRARRALTALEPLGITAAGLATVAGNLARAQAALALQVRAAGRHLREAAGALQLGPEFRDEPEEIRRQLVLAAVGWLAGADYPPRAADLARFLAAMREGRDATLAGCRHRRGWLLREARALRGIEGGLWDGRWRVTGAGEVRALGDAGLRLCDWRATGLPRAVMAVTPGLWQGDRLLAAPAAGFGAATATVARPFHLFGLSD</sequence>
<dbReference type="PANTHER" id="PTHR43033:SF1">
    <property type="entry name" value="TRNA(ILE)-LYSIDINE SYNTHASE-RELATED"/>
    <property type="match status" value="1"/>
</dbReference>
<dbReference type="Pfam" id="PF01171">
    <property type="entry name" value="ATP_bind_3"/>
    <property type="match status" value="1"/>
</dbReference>
<evidence type="ECO:0000313" key="8">
    <source>
        <dbReference type="EMBL" id="MFC3086091.1"/>
    </source>
</evidence>
<comment type="caution">
    <text evidence="8">The sequence shown here is derived from an EMBL/GenBank/DDBJ whole genome shotgun (WGS) entry which is preliminary data.</text>
</comment>
<comment type="domain">
    <text evidence="6">The N-terminal region contains the highly conserved SGGXDS motif, predicted to be a P-loop motif involved in ATP binding.</text>
</comment>
<dbReference type="RefSeq" id="WP_197647060.1">
    <property type="nucleotide sequence ID" value="NZ_JAEACP010000022.1"/>
</dbReference>
<accession>A0ABV7DSM7</accession>
<proteinExistence type="inferred from homology"/>
<name>A0ABV7DSM7_9RHOB</name>
<dbReference type="Proteomes" id="UP001595445">
    <property type="component" value="Unassembled WGS sequence"/>
</dbReference>
<dbReference type="GO" id="GO:0032267">
    <property type="term" value="F:tRNA(Ile)-lysidine synthase activity"/>
    <property type="evidence" value="ECO:0007669"/>
    <property type="project" value="UniProtKB-EC"/>
</dbReference>
<comment type="subcellular location">
    <subcellularLocation>
        <location evidence="6">Cytoplasm</location>
    </subcellularLocation>
</comment>
<dbReference type="NCBIfam" id="TIGR02432">
    <property type="entry name" value="lysidine_TilS_N"/>
    <property type="match status" value="1"/>
</dbReference>
<comment type="function">
    <text evidence="6">Ligates lysine onto the cytidine present at position 34 of the AUA codon-specific tRNA(Ile) that contains the anticodon CAU, in an ATP-dependent manner. Cytidine is converted to lysidine, thus changing the amino acid specificity of the tRNA from methionine to isoleucine.</text>
</comment>
<dbReference type="HAMAP" id="MF_01161">
    <property type="entry name" value="tRNA_Ile_lys_synt"/>
    <property type="match status" value="1"/>
</dbReference>
<evidence type="ECO:0000256" key="5">
    <source>
        <dbReference type="ARBA" id="ARBA00048539"/>
    </source>
</evidence>
<dbReference type="SUPFAM" id="SSF52402">
    <property type="entry name" value="Adenine nucleotide alpha hydrolases-like"/>
    <property type="match status" value="1"/>
</dbReference>
<dbReference type="PANTHER" id="PTHR43033">
    <property type="entry name" value="TRNA(ILE)-LYSIDINE SYNTHASE-RELATED"/>
    <property type="match status" value="1"/>
</dbReference>
<dbReference type="InterPro" id="IPR012795">
    <property type="entry name" value="tRNA_Ile_lys_synt_N"/>
</dbReference>
<keyword evidence="1 6" id="KW-0436">Ligase</keyword>
<feature type="binding site" evidence="6">
    <location>
        <begin position="27"/>
        <end position="32"/>
    </location>
    <ligand>
        <name>ATP</name>
        <dbReference type="ChEBI" id="CHEBI:30616"/>
    </ligand>
</feature>
<evidence type="ECO:0000256" key="2">
    <source>
        <dbReference type="ARBA" id="ARBA00022694"/>
    </source>
</evidence>
<evidence type="ECO:0000256" key="6">
    <source>
        <dbReference type="HAMAP-Rule" id="MF_01161"/>
    </source>
</evidence>
<dbReference type="EMBL" id="JBHRSM010000015">
    <property type="protein sequence ID" value="MFC3086091.1"/>
    <property type="molecule type" value="Genomic_DNA"/>
</dbReference>
<protein>
    <recommendedName>
        <fullName evidence="6">tRNA(Ile)-lysidine synthase</fullName>
        <ecNumber evidence="6">6.3.4.19</ecNumber>
    </recommendedName>
    <alternativeName>
        <fullName evidence="6">tRNA(Ile)-2-lysyl-cytidine synthase</fullName>
    </alternativeName>
    <alternativeName>
        <fullName evidence="6">tRNA(Ile)-lysidine synthetase</fullName>
    </alternativeName>
</protein>
<evidence type="ECO:0000256" key="1">
    <source>
        <dbReference type="ARBA" id="ARBA00022598"/>
    </source>
</evidence>
<keyword evidence="2 6" id="KW-0819">tRNA processing</keyword>